<name>A0AAD8V0T5_9PEZI</name>
<dbReference type="GeneID" id="85446555"/>
<evidence type="ECO:0000256" key="1">
    <source>
        <dbReference type="SAM" id="SignalP"/>
    </source>
</evidence>
<reference evidence="2" key="1">
    <citation type="submission" date="2021-06" db="EMBL/GenBank/DDBJ databases">
        <title>Comparative genomics, transcriptomics and evolutionary studies reveal genomic signatures of adaptation to plant cell wall in hemibiotrophic fungi.</title>
        <authorList>
            <consortium name="DOE Joint Genome Institute"/>
            <person name="Baroncelli R."/>
            <person name="Diaz J.F."/>
            <person name="Benocci T."/>
            <person name="Peng M."/>
            <person name="Battaglia E."/>
            <person name="Haridas S."/>
            <person name="Andreopoulos W."/>
            <person name="Labutti K."/>
            <person name="Pangilinan J."/>
            <person name="Floch G.L."/>
            <person name="Makela M.R."/>
            <person name="Henrissat B."/>
            <person name="Grigoriev I.V."/>
            <person name="Crouch J.A."/>
            <person name="De Vries R.P."/>
            <person name="Sukno S.A."/>
            <person name="Thon M.R."/>
        </authorList>
    </citation>
    <scope>NUCLEOTIDE SEQUENCE</scope>
    <source>
        <strain evidence="2">CBS 125086</strain>
    </source>
</reference>
<protein>
    <submittedName>
        <fullName evidence="2">Uncharacterized protein</fullName>
    </submittedName>
</protein>
<keyword evidence="3" id="KW-1185">Reference proteome</keyword>
<feature type="signal peptide" evidence="1">
    <location>
        <begin position="1"/>
        <end position="16"/>
    </location>
</feature>
<dbReference type="EMBL" id="JAHLJV010000072">
    <property type="protein sequence ID" value="KAK1574648.1"/>
    <property type="molecule type" value="Genomic_DNA"/>
</dbReference>
<dbReference type="RefSeq" id="XP_060410144.1">
    <property type="nucleotide sequence ID" value="XM_060562315.1"/>
</dbReference>
<evidence type="ECO:0000313" key="2">
    <source>
        <dbReference type="EMBL" id="KAK1574648.1"/>
    </source>
</evidence>
<organism evidence="2 3">
    <name type="scientific">Colletotrichum navitas</name>
    <dbReference type="NCBI Taxonomy" id="681940"/>
    <lineage>
        <taxon>Eukaryota</taxon>
        <taxon>Fungi</taxon>
        <taxon>Dikarya</taxon>
        <taxon>Ascomycota</taxon>
        <taxon>Pezizomycotina</taxon>
        <taxon>Sordariomycetes</taxon>
        <taxon>Hypocreomycetidae</taxon>
        <taxon>Glomerellales</taxon>
        <taxon>Glomerellaceae</taxon>
        <taxon>Colletotrichum</taxon>
        <taxon>Colletotrichum graminicola species complex</taxon>
    </lineage>
</organism>
<evidence type="ECO:0000313" key="3">
    <source>
        <dbReference type="Proteomes" id="UP001230504"/>
    </source>
</evidence>
<dbReference type="Proteomes" id="UP001230504">
    <property type="component" value="Unassembled WGS sequence"/>
</dbReference>
<sequence length="74" mass="8316">MKLVTILSIFISTTMATRRVCRCTYNSEYSYDDTEATCAQVGGTMASKYCVTNHAQQDWSKRCVDQGNCWKTSG</sequence>
<gene>
    <name evidence="2" type="ORF">LY79DRAFT_639252</name>
</gene>
<keyword evidence="1" id="KW-0732">Signal</keyword>
<proteinExistence type="predicted"/>
<dbReference type="AlphaFoldDB" id="A0AAD8V0T5"/>
<feature type="chain" id="PRO_5042077912" evidence="1">
    <location>
        <begin position="17"/>
        <end position="74"/>
    </location>
</feature>
<comment type="caution">
    <text evidence="2">The sequence shown here is derived from an EMBL/GenBank/DDBJ whole genome shotgun (WGS) entry which is preliminary data.</text>
</comment>
<accession>A0AAD8V0T5</accession>